<evidence type="ECO:0000256" key="6">
    <source>
        <dbReference type="ARBA" id="ARBA00023136"/>
    </source>
</evidence>
<dbReference type="Pfam" id="PF03547">
    <property type="entry name" value="Mem_trans"/>
    <property type="match status" value="1"/>
</dbReference>
<keyword evidence="2" id="KW-0813">Transport</keyword>
<keyword evidence="4 7" id="KW-0812">Transmembrane</keyword>
<feature type="transmembrane region" description="Helical" evidence="7">
    <location>
        <begin position="205"/>
        <end position="223"/>
    </location>
</feature>
<evidence type="ECO:0000256" key="1">
    <source>
        <dbReference type="ARBA" id="ARBA00004141"/>
    </source>
</evidence>
<dbReference type="InterPro" id="IPR004776">
    <property type="entry name" value="Mem_transp_PIN-like"/>
</dbReference>
<sequence length="307" mass="33492">MVFAVILPIFMLLFLGYFSVKIDLISKEQIHALSAFIIKIALPALIFYALASKDLHEIWYPAYFLVYAGITIALFTLAFILALKLFKNTFTQASVLSMGASMSNTGLIGTAVLTLLMGNQATIYISLVLIVESVLVVPAVLVLAELGLQRNLNVAEILKNTMRTLLKNPLFLAVVFGINCAIFQIHLPEQLTQVLALLGKTASPLALFAIGGGIVGLSIQYINLQTLYLVLSKNILMPICVFLGLSTFTHVSQEMLYAGTIIAALPMPSIFGIFGQVYGLNEKALTPLLLSTMVGFIVISILITMWW</sequence>
<feature type="transmembrane region" description="Helical" evidence="7">
    <location>
        <begin position="165"/>
        <end position="185"/>
    </location>
</feature>
<proteinExistence type="predicted"/>
<gene>
    <name evidence="8" type="ORF">B9T28_11265</name>
</gene>
<dbReference type="STRING" id="1977882.B9T28_11265"/>
<dbReference type="EMBL" id="NEGB01000006">
    <property type="protein sequence ID" value="OTG64778.1"/>
    <property type="molecule type" value="Genomic_DNA"/>
</dbReference>
<dbReference type="GO" id="GO:0055085">
    <property type="term" value="P:transmembrane transport"/>
    <property type="evidence" value="ECO:0007669"/>
    <property type="project" value="InterPro"/>
</dbReference>
<protein>
    <submittedName>
        <fullName evidence="8">Transporter</fullName>
    </submittedName>
</protein>
<feature type="transmembrane region" description="Helical" evidence="7">
    <location>
        <begin position="123"/>
        <end position="144"/>
    </location>
</feature>
<feature type="transmembrane region" description="Helical" evidence="7">
    <location>
        <begin position="257"/>
        <end position="278"/>
    </location>
</feature>
<name>A0A1Y3CCG7_9GAMM</name>
<accession>A0A1Y3CCG7</accession>
<evidence type="ECO:0000256" key="7">
    <source>
        <dbReference type="SAM" id="Phobius"/>
    </source>
</evidence>
<evidence type="ECO:0000313" key="8">
    <source>
        <dbReference type="EMBL" id="OTG64778.1"/>
    </source>
</evidence>
<evidence type="ECO:0000256" key="3">
    <source>
        <dbReference type="ARBA" id="ARBA00022475"/>
    </source>
</evidence>
<feature type="transmembrane region" description="Helical" evidence="7">
    <location>
        <begin position="62"/>
        <end position="83"/>
    </location>
</feature>
<dbReference type="RefSeq" id="WP_086204085.1">
    <property type="nucleotide sequence ID" value="NZ_NEGB01000006.1"/>
</dbReference>
<dbReference type="PANTHER" id="PTHR36838">
    <property type="entry name" value="AUXIN EFFLUX CARRIER FAMILY PROTEIN"/>
    <property type="match status" value="1"/>
</dbReference>
<dbReference type="PANTHER" id="PTHR36838:SF3">
    <property type="entry name" value="TRANSPORTER AUXIN EFFLUX CARRIER EC FAMILY"/>
    <property type="match status" value="1"/>
</dbReference>
<keyword evidence="9" id="KW-1185">Reference proteome</keyword>
<evidence type="ECO:0000256" key="4">
    <source>
        <dbReference type="ARBA" id="ARBA00022692"/>
    </source>
</evidence>
<reference evidence="8 9" key="1">
    <citation type="submission" date="2017-04" db="EMBL/GenBank/DDBJ databases">
        <title>High diversity of culturable Acinetobacter species in natural soil and water ecosystems.</title>
        <authorList>
            <person name="Nemec A."/>
            <person name="Radolfova-Krizova L."/>
        </authorList>
    </citation>
    <scope>NUCLEOTIDE SEQUENCE [LARGE SCALE GENOMIC DNA]</scope>
    <source>
        <strain evidence="8 9">ANC 4999</strain>
    </source>
</reference>
<comment type="subcellular location">
    <subcellularLocation>
        <location evidence="1">Membrane</location>
        <topology evidence="1">Multi-pass membrane protein</topology>
    </subcellularLocation>
</comment>
<keyword evidence="6 7" id="KW-0472">Membrane</keyword>
<feature type="transmembrane region" description="Helical" evidence="7">
    <location>
        <begin position="6"/>
        <end position="25"/>
    </location>
</feature>
<keyword evidence="5 7" id="KW-1133">Transmembrane helix</keyword>
<keyword evidence="3" id="KW-1003">Cell membrane</keyword>
<dbReference type="GO" id="GO:0016020">
    <property type="term" value="C:membrane"/>
    <property type="evidence" value="ECO:0007669"/>
    <property type="project" value="UniProtKB-SubCell"/>
</dbReference>
<feature type="transmembrane region" description="Helical" evidence="7">
    <location>
        <begin position="235"/>
        <end position="251"/>
    </location>
</feature>
<feature type="transmembrane region" description="Helical" evidence="7">
    <location>
        <begin position="32"/>
        <end position="50"/>
    </location>
</feature>
<dbReference type="Proteomes" id="UP000242765">
    <property type="component" value="Unassembled WGS sequence"/>
</dbReference>
<feature type="transmembrane region" description="Helical" evidence="7">
    <location>
        <begin position="285"/>
        <end position="306"/>
    </location>
</feature>
<evidence type="ECO:0000256" key="5">
    <source>
        <dbReference type="ARBA" id="ARBA00022989"/>
    </source>
</evidence>
<dbReference type="OrthoDB" id="9810457at2"/>
<comment type="caution">
    <text evidence="8">The sequence shown here is derived from an EMBL/GenBank/DDBJ whole genome shotgun (WGS) entry which is preliminary data.</text>
</comment>
<feature type="transmembrane region" description="Helical" evidence="7">
    <location>
        <begin position="95"/>
        <end position="117"/>
    </location>
</feature>
<evidence type="ECO:0000313" key="9">
    <source>
        <dbReference type="Proteomes" id="UP000242765"/>
    </source>
</evidence>
<organism evidence="8 9">
    <name type="scientific">Acinetobacter silvestris</name>
    <dbReference type="NCBI Taxonomy" id="1977882"/>
    <lineage>
        <taxon>Bacteria</taxon>
        <taxon>Pseudomonadati</taxon>
        <taxon>Pseudomonadota</taxon>
        <taxon>Gammaproteobacteria</taxon>
        <taxon>Moraxellales</taxon>
        <taxon>Moraxellaceae</taxon>
        <taxon>Acinetobacter</taxon>
    </lineage>
</organism>
<dbReference type="AlphaFoldDB" id="A0A1Y3CCG7"/>
<evidence type="ECO:0000256" key="2">
    <source>
        <dbReference type="ARBA" id="ARBA00022448"/>
    </source>
</evidence>